<evidence type="ECO:0000313" key="4">
    <source>
        <dbReference type="Proteomes" id="UP000528555"/>
    </source>
</evidence>
<evidence type="ECO:0000313" key="3">
    <source>
        <dbReference type="EMBL" id="NVH58809.1"/>
    </source>
</evidence>
<dbReference type="RefSeq" id="WP_173814872.1">
    <property type="nucleotide sequence ID" value="NZ_JAAITX010000006.1"/>
</dbReference>
<evidence type="ECO:0000313" key="2">
    <source>
        <dbReference type="EMBL" id="NSK15035.1"/>
    </source>
</evidence>
<comment type="caution">
    <text evidence="3">The sequence shown here is derived from an EMBL/GenBank/DDBJ whole genome shotgun (WGS) entry which is preliminary data.</text>
</comment>
<proteinExistence type="predicted"/>
<feature type="domain" description="Chorismate mutase" evidence="1">
    <location>
        <begin position="1"/>
        <end position="86"/>
    </location>
</feature>
<dbReference type="InterPro" id="IPR036979">
    <property type="entry name" value="CM_dom_sf"/>
</dbReference>
<accession>A0A850HMD8</accession>
<dbReference type="InterPro" id="IPR036263">
    <property type="entry name" value="Chorismate_II_sf"/>
</dbReference>
<dbReference type="SMART" id="SM00830">
    <property type="entry name" value="CM_2"/>
    <property type="match status" value="1"/>
</dbReference>
<dbReference type="GO" id="GO:0004106">
    <property type="term" value="F:chorismate mutase activity"/>
    <property type="evidence" value="ECO:0007669"/>
    <property type="project" value="InterPro"/>
</dbReference>
<dbReference type="Proteomes" id="UP000528555">
    <property type="component" value="Unassembled WGS sequence"/>
</dbReference>
<dbReference type="EMBL" id="JAAITX010000006">
    <property type="protein sequence ID" value="NVH58809.1"/>
    <property type="molecule type" value="Genomic_DNA"/>
</dbReference>
<dbReference type="AlphaFoldDB" id="A0A850HMD8"/>
<organism evidence="3 4">
    <name type="scientific">Dorea phocaeensis</name>
    <dbReference type="NCBI Taxonomy" id="2040291"/>
    <lineage>
        <taxon>Bacteria</taxon>
        <taxon>Bacillati</taxon>
        <taxon>Bacillota</taxon>
        <taxon>Clostridia</taxon>
        <taxon>Lachnospirales</taxon>
        <taxon>Lachnospiraceae</taxon>
        <taxon>Dorea</taxon>
    </lineage>
</organism>
<dbReference type="Pfam" id="PF01817">
    <property type="entry name" value="CM_2"/>
    <property type="match status" value="1"/>
</dbReference>
<dbReference type="InterPro" id="IPR002701">
    <property type="entry name" value="CM_II_prokaryot"/>
</dbReference>
<evidence type="ECO:0000313" key="5">
    <source>
        <dbReference type="Proteomes" id="UP000701680"/>
    </source>
</evidence>
<sequence length="185" mass="20986">MTLDEIRVQIDAVDTQMKPLFLKRMECAGCVAETKRETGGDVFVLERELAIIEKRAGDVAPEVRDEYVMFLRHLMSVSRRYQYGILTEKQDRVLAEALEAAGLSAEKEHSQIEIAFACDAEASDFNLFVNMAKLNQISIISLNLETEEGRQKIRMILKGNLKDQKMRQLLCQIGKEAEGFQIVGM</sequence>
<evidence type="ECO:0000259" key="1">
    <source>
        <dbReference type="PROSITE" id="PS51168"/>
    </source>
</evidence>
<reference evidence="4 5" key="1">
    <citation type="journal article" date="2020" name="Cell Host Microbe">
        <title>Functional and Genomic Variation between Human-Derived Isolates of Lachnospiraceae Reveals Inter- and Intra-Species Diversity.</title>
        <authorList>
            <person name="Sorbara M.T."/>
            <person name="Littmann E.R."/>
            <person name="Fontana E."/>
            <person name="Moody T.U."/>
            <person name="Kohout C.E."/>
            <person name="Gjonbalaj M."/>
            <person name="Eaton V."/>
            <person name="Seok R."/>
            <person name="Leiner I.M."/>
            <person name="Pamer E.G."/>
        </authorList>
    </citation>
    <scope>NUCLEOTIDE SEQUENCE [LARGE SCALE GENOMIC DNA]</scope>
    <source>
        <strain evidence="3 4">MSK.17.11</strain>
        <strain evidence="2 5">MSK.17.38</strain>
    </source>
</reference>
<dbReference type="Gene3D" id="1.20.59.10">
    <property type="entry name" value="Chorismate mutase"/>
    <property type="match status" value="1"/>
</dbReference>
<gene>
    <name evidence="3" type="ORF">G5A66_09170</name>
    <name evidence="2" type="ORF">G5A75_09190</name>
</gene>
<dbReference type="PROSITE" id="PS51168">
    <property type="entry name" value="CHORISMATE_MUT_2"/>
    <property type="match status" value="1"/>
</dbReference>
<dbReference type="GO" id="GO:0046417">
    <property type="term" value="P:chorismate metabolic process"/>
    <property type="evidence" value="ECO:0007669"/>
    <property type="project" value="InterPro"/>
</dbReference>
<dbReference type="EMBL" id="JAAIUO010000006">
    <property type="protein sequence ID" value="NSK15035.1"/>
    <property type="molecule type" value="Genomic_DNA"/>
</dbReference>
<protein>
    <submittedName>
        <fullName evidence="3">Chorismate mutase</fullName>
    </submittedName>
</protein>
<reference evidence="3" key="2">
    <citation type="submission" date="2020-02" db="EMBL/GenBank/DDBJ databases">
        <authorList>
            <person name="Littmann E."/>
            <person name="Sorbara M."/>
        </authorList>
    </citation>
    <scope>NUCLEOTIDE SEQUENCE</scope>
    <source>
        <strain evidence="3">MSK.17.11</strain>
        <strain evidence="2">MSK.17.38</strain>
    </source>
</reference>
<dbReference type="SUPFAM" id="SSF48600">
    <property type="entry name" value="Chorismate mutase II"/>
    <property type="match status" value="1"/>
</dbReference>
<dbReference type="Proteomes" id="UP000701680">
    <property type="component" value="Unassembled WGS sequence"/>
</dbReference>
<name>A0A850HMD8_9FIRM</name>
<keyword evidence="4" id="KW-1185">Reference proteome</keyword>